<keyword evidence="8" id="KW-0443">Lipid metabolism</keyword>
<keyword evidence="6" id="KW-0560">Oxidoreductase</keyword>
<proteinExistence type="inferred from homology"/>
<evidence type="ECO:0000313" key="13">
    <source>
        <dbReference type="Proteomes" id="UP000179786"/>
    </source>
</evidence>
<accession>A0A1S1N0E4</accession>
<dbReference type="OrthoDB" id="19906at2"/>
<evidence type="ECO:0000313" key="12">
    <source>
        <dbReference type="EMBL" id="OHU92758.1"/>
    </source>
</evidence>
<evidence type="ECO:0000256" key="4">
    <source>
        <dbReference type="ARBA" id="ARBA00022832"/>
    </source>
</evidence>
<evidence type="ECO:0000256" key="3">
    <source>
        <dbReference type="ARBA" id="ARBA00022692"/>
    </source>
</evidence>
<dbReference type="InterPro" id="IPR015876">
    <property type="entry name" value="Acyl-CoA_DS"/>
</dbReference>
<organism evidence="12 13">
    <name type="scientific">Pseudoalteromonas amylolytica</name>
    <dbReference type="NCBI Taxonomy" id="1859457"/>
    <lineage>
        <taxon>Bacteria</taxon>
        <taxon>Pseudomonadati</taxon>
        <taxon>Pseudomonadota</taxon>
        <taxon>Gammaproteobacteria</taxon>
        <taxon>Alteromonadales</taxon>
        <taxon>Pseudoalteromonadaceae</taxon>
        <taxon>Pseudoalteromonas</taxon>
    </lineage>
</organism>
<comment type="similarity">
    <text evidence="2">Belongs to the fatty acid desaturase type 2 family.</text>
</comment>
<evidence type="ECO:0000256" key="8">
    <source>
        <dbReference type="ARBA" id="ARBA00023098"/>
    </source>
</evidence>
<evidence type="ECO:0000256" key="10">
    <source>
        <dbReference type="SAM" id="Phobius"/>
    </source>
</evidence>
<dbReference type="CDD" id="cd03505">
    <property type="entry name" value="Delta9-FADS-like"/>
    <property type="match status" value="1"/>
</dbReference>
<dbReference type="GO" id="GO:0016717">
    <property type="term" value="F:oxidoreductase activity, acting on paired donors, with oxidation of a pair of donors resulting in the reduction of molecular oxygen to two molecules of water"/>
    <property type="evidence" value="ECO:0007669"/>
    <property type="project" value="InterPro"/>
</dbReference>
<dbReference type="PANTHER" id="PTHR11351:SF3">
    <property type="entry name" value="BLL4393 PROTEIN"/>
    <property type="match status" value="1"/>
</dbReference>
<feature type="transmembrane region" description="Helical" evidence="10">
    <location>
        <begin position="29"/>
        <end position="51"/>
    </location>
</feature>
<dbReference type="PANTHER" id="PTHR11351">
    <property type="entry name" value="ACYL-COA DESATURASE"/>
    <property type="match status" value="1"/>
</dbReference>
<reference evidence="12 13" key="1">
    <citation type="submission" date="2016-09" db="EMBL/GenBank/DDBJ databases">
        <title>Pseudoalteromonas amylolytica sp. nov., isolated from the surface seawater.</title>
        <authorList>
            <person name="Wu Y.-H."/>
            <person name="Cheng H."/>
            <person name="Jin X.-B."/>
            <person name="Wang C.-S."/>
            <person name="Xu X.-W."/>
        </authorList>
    </citation>
    <scope>NUCLEOTIDE SEQUENCE [LARGE SCALE GENOMIC DNA]</scope>
    <source>
        <strain evidence="12 13">JW1</strain>
    </source>
</reference>
<keyword evidence="5 10" id="KW-1133">Transmembrane helix</keyword>
<dbReference type="PRINTS" id="PR00075">
    <property type="entry name" value="FACDDSATRASE"/>
</dbReference>
<protein>
    <recommendedName>
        <fullName evidence="11">Fatty acid desaturase domain-containing protein</fullName>
    </recommendedName>
</protein>
<evidence type="ECO:0000256" key="9">
    <source>
        <dbReference type="ARBA" id="ARBA00023136"/>
    </source>
</evidence>
<feature type="transmembrane region" description="Helical" evidence="10">
    <location>
        <begin position="57"/>
        <end position="79"/>
    </location>
</feature>
<dbReference type="AlphaFoldDB" id="A0A1S1N0E4"/>
<keyword evidence="4" id="KW-0276">Fatty acid metabolism</keyword>
<dbReference type="STRING" id="1859457.BET10_04720"/>
<comment type="subcellular location">
    <subcellularLocation>
        <location evidence="1">Membrane</location>
        <topology evidence="1">Multi-pass membrane protein</topology>
    </subcellularLocation>
</comment>
<evidence type="ECO:0000256" key="2">
    <source>
        <dbReference type="ARBA" id="ARBA00008749"/>
    </source>
</evidence>
<gene>
    <name evidence="12" type="ORF">BET10_04720</name>
</gene>
<dbReference type="Pfam" id="PF00487">
    <property type="entry name" value="FA_desaturase"/>
    <property type="match status" value="1"/>
</dbReference>
<dbReference type="RefSeq" id="WP_070983318.1">
    <property type="nucleotide sequence ID" value="NZ_MKJU01000006.1"/>
</dbReference>
<feature type="domain" description="Fatty acid desaturase" evidence="11">
    <location>
        <begin position="61"/>
        <end position="265"/>
    </location>
</feature>
<comment type="caution">
    <text evidence="12">The sequence shown here is derived from an EMBL/GenBank/DDBJ whole genome shotgun (WGS) entry which is preliminary data.</text>
</comment>
<evidence type="ECO:0000256" key="6">
    <source>
        <dbReference type="ARBA" id="ARBA00023002"/>
    </source>
</evidence>
<dbReference type="InterPro" id="IPR005804">
    <property type="entry name" value="FA_desaturase_dom"/>
</dbReference>
<keyword evidence="9 10" id="KW-0472">Membrane</keyword>
<feature type="transmembrane region" description="Helical" evidence="10">
    <location>
        <begin position="175"/>
        <end position="193"/>
    </location>
</feature>
<evidence type="ECO:0000256" key="5">
    <source>
        <dbReference type="ARBA" id="ARBA00022989"/>
    </source>
</evidence>
<feature type="transmembrane region" description="Helical" evidence="10">
    <location>
        <begin position="205"/>
        <end position="222"/>
    </location>
</feature>
<evidence type="ECO:0000256" key="7">
    <source>
        <dbReference type="ARBA" id="ARBA00023004"/>
    </source>
</evidence>
<evidence type="ECO:0000259" key="11">
    <source>
        <dbReference type="Pfam" id="PF00487"/>
    </source>
</evidence>
<dbReference type="EMBL" id="MKJU01000006">
    <property type="protein sequence ID" value="OHU92758.1"/>
    <property type="molecule type" value="Genomic_DNA"/>
</dbReference>
<dbReference type="GO" id="GO:0016020">
    <property type="term" value="C:membrane"/>
    <property type="evidence" value="ECO:0007669"/>
    <property type="project" value="UniProtKB-SubCell"/>
</dbReference>
<sequence>MDNNTKVDSVLSEEKSPMMFDERMAKTQMWHFLILTCLPIPLTVAAFVWFPPTLTNILEFLVMWFLTLVGVICGSHRYLSHRSFEPVKSLKQSLVALACMGGQGPPVVWAAFHRRHHQFTDKDGDPHTPNQHNSKYNGVFHAAFGWMKRHEYPNPMVYVPDLLRDEEIGAVNKHYYKWIALAMILPALVEFAVTQKPIGLLTGFLWGWGVRSFVLSSTIGYINSLNHLIGTKTFQTRDNSRNHWWMTIITLGESFHNNHHAFPRSAHVGLYARNLDIGYGLIKLWQWMGLASNVQVPTPQRVESRKISKEES</sequence>
<dbReference type="Proteomes" id="UP000179786">
    <property type="component" value="Unassembled WGS sequence"/>
</dbReference>
<dbReference type="GO" id="GO:0006631">
    <property type="term" value="P:fatty acid metabolic process"/>
    <property type="evidence" value="ECO:0007669"/>
    <property type="project" value="UniProtKB-KW"/>
</dbReference>
<keyword evidence="7" id="KW-0408">Iron</keyword>
<evidence type="ECO:0000256" key="1">
    <source>
        <dbReference type="ARBA" id="ARBA00004141"/>
    </source>
</evidence>
<keyword evidence="3 10" id="KW-0812">Transmembrane</keyword>
<name>A0A1S1N0E4_9GAMM</name>
<keyword evidence="13" id="KW-1185">Reference proteome</keyword>